<dbReference type="PANTHER" id="PTHR48078">
    <property type="entry name" value="THREONINE DEHYDRATASE, MITOCHONDRIAL-RELATED"/>
    <property type="match status" value="1"/>
</dbReference>
<dbReference type="InterPro" id="IPR001926">
    <property type="entry name" value="TrpB-like_PALP"/>
</dbReference>
<evidence type="ECO:0000313" key="5">
    <source>
        <dbReference type="EMBL" id="OIQ64895.1"/>
    </source>
</evidence>
<keyword evidence="3 5" id="KW-0456">Lyase</keyword>
<dbReference type="HAMAP" id="MF_01030">
    <property type="entry name" value="D_Ser_dehydrat"/>
    <property type="match status" value="1"/>
</dbReference>
<evidence type="ECO:0000256" key="1">
    <source>
        <dbReference type="ARBA" id="ARBA00001933"/>
    </source>
</evidence>
<dbReference type="InterPro" id="IPR050147">
    <property type="entry name" value="Ser/Thr_Dehydratase"/>
</dbReference>
<dbReference type="GO" id="GO:0030170">
    <property type="term" value="F:pyridoxal phosphate binding"/>
    <property type="evidence" value="ECO:0007669"/>
    <property type="project" value="InterPro"/>
</dbReference>
<gene>
    <name evidence="5" type="primary">dsdA</name>
    <name evidence="5" type="ORF">GALL_535530</name>
</gene>
<dbReference type="Pfam" id="PF00291">
    <property type="entry name" value="PALP"/>
    <property type="match status" value="1"/>
</dbReference>
<name>A0A1J5PAQ9_9ZZZZ</name>
<dbReference type="InterPro" id="IPR036052">
    <property type="entry name" value="TrpB-like_PALP_sf"/>
</dbReference>
<keyword evidence="2" id="KW-0663">Pyridoxal phosphate</keyword>
<protein>
    <submittedName>
        <fullName evidence="5">D-serine dehydratase</fullName>
        <ecNumber evidence="5">4.3.1.18</ecNumber>
    </submittedName>
</protein>
<organism evidence="5">
    <name type="scientific">mine drainage metagenome</name>
    <dbReference type="NCBI Taxonomy" id="410659"/>
    <lineage>
        <taxon>unclassified sequences</taxon>
        <taxon>metagenomes</taxon>
        <taxon>ecological metagenomes</taxon>
    </lineage>
</organism>
<accession>A0A1J5PAQ9</accession>
<evidence type="ECO:0000256" key="2">
    <source>
        <dbReference type="ARBA" id="ARBA00022898"/>
    </source>
</evidence>
<evidence type="ECO:0000259" key="4">
    <source>
        <dbReference type="Pfam" id="PF00291"/>
    </source>
</evidence>
<dbReference type="SUPFAM" id="SSF53686">
    <property type="entry name" value="Tryptophan synthase beta subunit-like PLP-dependent enzymes"/>
    <property type="match status" value="1"/>
</dbReference>
<reference evidence="5" key="1">
    <citation type="submission" date="2016-10" db="EMBL/GenBank/DDBJ databases">
        <title>Sequence of Gallionella enrichment culture.</title>
        <authorList>
            <person name="Poehlein A."/>
            <person name="Muehling M."/>
            <person name="Daniel R."/>
        </authorList>
    </citation>
    <scope>NUCLEOTIDE SEQUENCE</scope>
</reference>
<dbReference type="AlphaFoldDB" id="A0A1J5PAQ9"/>
<dbReference type="NCBIfam" id="TIGR02035">
    <property type="entry name" value="D_Ser_am_lyase"/>
    <property type="match status" value="1"/>
</dbReference>
<dbReference type="GO" id="GO:0036088">
    <property type="term" value="P:D-serine catabolic process"/>
    <property type="evidence" value="ECO:0007669"/>
    <property type="project" value="TreeGrafter"/>
</dbReference>
<dbReference type="EC" id="4.3.1.18" evidence="5"/>
<dbReference type="InterPro" id="IPR011780">
    <property type="entry name" value="D_Ser_am_lyase"/>
</dbReference>
<comment type="caution">
    <text evidence="5">The sequence shown here is derived from an EMBL/GenBank/DDBJ whole genome shotgun (WGS) entry which is preliminary data.</text>
</comment>
<dbReference type="GO" id="GO:0009097">
    <property type="term" value="P:isoleucine biosynthetic process"/>
    <property type="evidence" value="ECO:0007669"/>
    <property type="project" value="TreeGrafter"/>
</dbReference>
<dbReference type="PANTHER" id="PTHR48078:SF9">
    <property type="entry name" value="D-SERINE DEHYDRATASE"/>
    <property type="match status" value="1"/>
</dbReference>
<dbReference type="EMBL" id="MLJW01007751">
    <property type="protein sequence ID" value="OIQ64895.1"/>
    <property type="molecule type" value="Genomic_DNA"/>
</dbReference>
<feature type="domain" description="Tryptophan synthase beta chain-like PALP" evidence="4">
    <location>
        <begin position="2"/>
        <end position="288"/>
    </location>
</feature>
<dbReference type="GO" id="GO:0008721">
    <property type="term" value="F:D-serine ammonia-lyase activity"/>
    <property type="evidence" value="ECO:0007669"/>
    <property type="project" value="UniProtKB-EC"/>
</dbReference>
<evidence type="ECO:0000256" key="3">
    <source>
        <dbReference type="ARBA" id="ARBA00023239"/>
    </source>
</evidence>
<proteinExistence type="inferred from homology"/>
<comment type="cofactor">
    <cofactor evidence="1">
        <name>pyridoxal 5'-phosphate</name>
        <dbReference type="ChEBI" id="CHEBI:597326"/>
    </cofactor>
</comment>
<dbReference type="NCBIfam" id="NF002823">
    <property type="entry name" value="PRK02991.1"/>
    <property type="match status" value="1"/>
</dbReference>
<dbReference type="Gene3D" id="3.40.50.1100">
    <property type="match status" value="2"/>
</dbReference>
<sequence length="348" mass="36676">MAGSIKARGAFHEVLEFVEARAQAHSLLDAEGDCRVLAEAASRAQLAHDEVAVGSTGNLGLAVGVMASALGMRAVVHMSADAKAWKKERLRRRGVDVVEHRGDYAAAVAAGRRDALANPRAHFVDDEHSASLFAGYAAAAAHLAQQLRELGRTVDAQHPLFVYLPCGVGGAPGGIATGLHAEFGANVHCFFAEPVQSPCFMLQMLVDSGQLPGLGEHPSVYDLGLDNRTEADGLAVPRASPLASATVAPFLAGVYTVDDDTLLRHLVDAADSEALRIEPSAAAGFDGPRRVLESPAGRDYLQRQCAQARPGAATHLVWTTGGLFVPDDEYHGFVARGSALRASRHDAR</sequence>